<evidence type="ECO:0000313" key="6">
    <source>
        <dbReference type="Proteomes" id="UP000606974"/>
    </source>
</evidence>
<feature type="transmembrane region" description="Helical" evidence="3">
    <location>
        <begin position="369"/>
        <end position="390"/>
    </location>
</feature>
<feature type="transmembrane region" description="Helical" evidence="3">
    <location>
        <begin position="195"/>
        <end position="215"/>
    </location>
</feature>
<feature type="transmembrane region" description="Helical" evidence="3">
    <location>
        <begin position="32"/>
        <end position="53"/>
    </location>
</feature>
<feature type="transmembrane region" description="Helical" evidence="3">
    <location>
        <begin position="329"/>
        <end position="348"/>
    </location>
</feature>
<dbReference type="InterPro" id="IPR011701">
    <property type="entry name" value="MFS"/>
</dbReference>
<evidence type="ECO:0000256" key="1">
    <source>
        <dbReference type="ARBA" id="ARBA00004141"/>
    </source>
</evidence>
<keyword evidence="3" id="KW-0812">Transmembrane</keyword>
<feature type="transmembrane region" description="Helical" evidence="3">
    <location>
        <begin position="111"/>
        <end position="132"/>
    </location>
</feature>
<dbReference type="PANTHER" id="PTHR23520">
    <property type="entry name" value="TRANSPORTER, PUTATIVE (AFU_ORTHOLOGUE AFUA_3G04000)-RELATED"/>
    <property type="match status" value="1"/>
</dbReference>
<dbReference type="OrthoDB" id="10027823at2759"/>
<dbReference type="Gene3D" id="1.20.1250.20">
    <property type="entry name" value="MFS general substrate transporter like domains"/>
    <property type="match status" value="1"/>
</dbReference>
<organism evidence="5 6">
    <name type="scientific">Endocarpon pusillum</name>
    <dbReference type="NCBI Taxonomy" id="364733"/>
    <lineage>
        <taxon>Eukaryota</taxon>
        <taxon>Fungi</taxon>
        <taxon>Dikarya</taxon>
        <taxon>Ascomycota</taxon>
        <taxon>Pezizomycotina</taxon>
        <taxon>Eurotiomycetes</taxon>
        <taxon>Chaetothyriomycetidae</taxon>
        <taxon>Verrucariales</taxon>
        <taxon>Verrucariaceae</taxon>
        <taxon>Endocarpon</taxon>
    </lineage>
</organism>
<proteinExistence type="predicted"/>
<evidence type="ECO:0000256" key="2">
    <source>
        <dbReference type="SAM" id="MobiDB-lite"/>
    </source>
</evidence>
<name>A0A8H7EBA8_9EURO</name>
<feature type="transmembrane region" description="Helical" evidence="3">
    <location>
        <begin position="446"/>
        <end position="471"/>
    </location>
</feature>
<sequence length="501" mass="53529">MPSLLQRFYAEIGLEALTNSPRDTKILCLQRLVRMFAYGGATVILALYLSSLGISEPKIGLFMTLTLLGDVVISLILTMIADGIGRRRMLGLGSLLMTASGIVFATCSNYWVLVAASVLGVISPSGNEIGPFKAIEESTISQLVSSKERSSVLAWYILFGSAGTAGGTISCGWATQSLQMHRGWTALESYRVLFWAYAVLGLVKLALSLILTPAAEQGRPPTAPKPTANAGETRPLLAEQQNGAVITPNIPSSPHRDHDDSPIIQKPSSTHPTILQALKSLLPPLSPESQSILTKLCLLFAIDSIASGLTPASWITYWLHVKFHLAEGSLGTLFFFLSILSSGSNLVASSIARRIGLIKTMVLTHMPASVALSLVPLPGSVVVVMALLAFRASTSSMDQAPRQAFLAGAVLPHERTAVMGMVNVVKTLSQSLAPVVTGALAGKGEFWVAFVVAGALKLAYDVLMLALFWGYRTQEERAEGRVAGVLQEEREQGTDEDRMAP</sequence>
<evidence type="ECO:0000313" key="5">
    <source>
        <dbReference type="EMBL" id="KAF7513596.1"/>
    </source>
</evidence>
<evidence type="ECO:0000259" key="4">
    <source>
        <dbReference type="PROSITE" id="PS50850"/>
    </source>
</evidence>
<gene>
    <name evidence="5" type="ORF">GJ744_008890</name>
</gene>
<dbReference type="GO" id="GO:0022857">
    <property type="term" value="F:transmembrane transporter activity"/>
    <property type="evidence" value="ECO:0007669"/>
    <property type="project" value="InterPro"/>
</dbReference>
<keyword evidence="3" id="KW-1133">Transmembrane helix</keyword>
<comment type="subcellular location">
    <subcellularLocation>
        <location evidence="1">Membrane</location>
        <topology evidence="1">Multi-pass membrane protein</topology>
    </subcellularLocation>
</comment>
<keyword evidence="3" id="KW-0472">Membrane</keyword>
<dbReference type="PROSITE" id="PS50850">
    <property type="entry name" value="MFS"/>
    <property type="match status" value="1"/>
</dbReference>
<dbReference type="EMBL" id="JAACFV010000005">
    <property type="protein sequence ID" value="KAF7513596.1"/>
    <property type="molecule type" value="Genomic_DNA"/>
</dbReference>
<feature type="transmembrane region" description="Helical" evidence="3">
    <location>
        <begin position="153"/>
        <end position="175"/>
    </location>
</feature>
<keyword evidence="6" id="KW-1185">Reference proteome</keyword>
<dbReference type="Proteomes" id="UP000606974">
    <property type="component" value="Unassembled WGS sequence"/>
</dbReference>
<dbReference type="SUPFAM" id="SSF103473">
    <property type="entry name" value="MFS general substrate transporter"/>
    <property type="match status" value="1"/>
</dbReference>
<feature type="region of interest" description="Disordered" evidence="2">
    <location>
        <begin position="480"/>
        <end position="501"/>
    </location>
</feature>
<comment type="caution">
    <text evidence="5">The sequence shown here is derived from an EMBL/GenBank/DDBJ whole genome shotgun (WGS) entry which is preliminary data.</text>
</comment>
<dbReference type="InterPro" id="IPR036259">
    <property type="entry name" value="MFS_trans_sf"/>
</dbReference>
<feature type="compositionally biased region" description="Basic and acidic residues" evidence="2">
    <location>
        <begin position="487"/>
        <end position="501"/>
    </location>
</feature>
<dbReference type="Pfam" id="PF07690">
    <property type="entry name" value="MFS_1"/>
    <property type="match status" value="2"/>
</dbReference>
<reference evidence="5" key="1">
    <citation type="submission" date="2020-02" db="EMBL/GenBank/DDBJ databases">
        <authorList>
            <person name="Palmer J.M."/>
        </authorList>
    </citation>
    <scope>NUCLEOTIDE SEQUENCE</scope>
    <source>
        <strain evidence="5">EPUS1.4</strain>
        <tissue evidence="5">Thallus</tissue>
    </source>
</reference>
<dbReference type="PANTHER" id="PTHR23520:SF5">
    <property type="entry name" value="TRANSPORTER, PUTATIVE (AFU_ORTHOLOGUE AFUA_3G04000)-RELATED"/>
    <property type="match status" value="1"/>
</dbReference>
<protein>
    <recommendedName>
        <fullName evidence="4">Major facilitator superfamily (MFS) profile domain-containing protein</fullName>
    </recommendedName>
</protein>
<feature type="transmembrane region" description="Helical" evidence="3">
    <location>
        <begin position="59"/>
        <end position="77"/>
    </location>
</feature>
<feature type="domain" description="Major facilitator superfamily (MFS) profile" evidence="4">
    <location>
        <begin position="23"/>
        <end position="472"/>
    </location>
</feature>
<dbReference type="InterPro" id="IPR020846">
    <property type="entry name" value="MFS_dom"/>
</dbReference>
<evidence type="ECO:0000256" key="3">
    <source>
        <dbReference type="SAM" id="Phobius"/>
    </source>
</evidence>
<dbReference type="GO" id="GO:0000329">
    <property type="term" value="C:fungal-type vacuole membrane"/>
    <property type="evidence" value="ECO:0007669"/>
    <property type="project" value="TreeGrafter"/>
</dbReference>
<accession>A0A8H7EBA8</accession>
<dbReference type="AlphaFoldDB" id="A0A8H7EBA8"/>